<protein>
    <submittedName>
        <fullName evidence="1">Uncharacterized protein</fullName>
    </submittedName>
</protein>
<comment type="caution">
    <text evidence="1">The sequence shown here is derived from an EMBL/GenBank/DDBJ whole genome shotgun (WGS) entry which is preliminary data.</text>
</comment>
<proteinExistence type="predicted"/>
<name>A0A401GHK7_9APHY</name>
<gene>
    <name evidence="1" type="ORF">SCP_0313240</name>
</gene>
<reference evidence="1 2" key="1">
    <citation type="journal article" date="2018" name="Sci. Rep.">
        <title>Genome sequence of the cauliflower mushroom Sparassis crispa (Hanabiratake) and its association with beneficial usage.</title>
        <authorList>
            <person name="Kiyama R."/>
            <person name="Furutani Y."/>
            <person name="Kawaguchi K."/>
            <person name="Nakanishi T."/>
        </authorList>
    </citation>
    <scope>NUCLEOTIDE SEQUENCE [LARGE SCALE GENOMIC DNA]</scope>
</reference>
<accession>A0A401GHK7</accession>
<dbReference type="GeneID" id="38778512"/>
<sequence>MCASVEHIHASRYCTGHPKSRSSSGSARAGSRDWASVVLKHRKPYCGREIAFNAISLDGNYQVKSCRRALLEQNAKCMQDGLEYNPECTEEMTAYPDLRVPDSMVQNFSSATSCPAHLRGTYRVSVSNRTSTRRTAGWRTMIFATILSQRAAFSSSLRSGGCVGVELPDILRSTGITISDIVNALIKSVDDDLKVPDVASFPGEELKYFSESTVMPNWSITRAFSRFKTLRGPIDTVEFEEDSDDGPIFSVTLDLRDNLKDFCEDGVETFSGGHWWP</sequence>
<evidence type="ECO:0000313" key="1">
    <source>
        <dbReference type="EMBL" id="GBE81595.1"/>
    </source>
</evidence>
<organism evidence="1 2">
    <name type="scientific">Sparassis crispa</name>
    <dbReference type="NCBI Taxonomy" id="139825"/>
    <lineage>
        <taxon>Eukaryota</taxon>
        <taxon>Fungi</taxon>
        <taxon>Dikarya</taxon>
        <taxon>Basidiomycota</taxon>
        <taxon>Agaricomycotina</taxon>
        <taxon>Agaricomycetes</taxon>
        <taxon>Polyporales</taxon>
        <taxon>Sparassidaceae</taxon>
        <taxon>Sparassis</taxon>
    </lineage>
</organism>
<dbReference type="RefSeq" id="XP_027612508.1">
    <property type="nucleotide sequence ID" value="XM_027756707.1"/>
</dbReference>
<keyword evidence="2" id="KW-1185">Reference proteome</keyword>
<dbReference type="EMBL" id="BFAD01000003">
    <property type="protein sequence ID" value="GBE81595.1"/>
    <property type="molecule type" value="Genomic_DNA"/>
</dbReference>
<evidence type="ECO:0000313" key="2">
    <source>
        <dbReference type="Proteomes" id="UP000287166"/>
    </source>
</evidence>
<dbReference type="AlphaFoldDB" id="A0A401GHK7"/>
<dbReference type="Proteomes" id="UP000287166">
    <property type="component" value="Unassembled WGS sequence"/>
</dbReference>
<dbReference type="InParanoid" id="A0A401GHK7"/>